<dbReference type="GO" id="GO:0016559">
    <property type="term" value="P:peroxisome fission"/>
    <property type="evidence" value="ECO:0007669"/>
    <property type="project" value="InterPro"/>
</dbReference>
<keyword evidence="2" id="KW-0472">Membrane</keyword>
<dbReference type="EMBL" id="MPGH01000181">
    <property type="protein sequence ID" value="OLN85210.1"/>
    <property type="molecule type" value="Genomic_DNA"/>
</dbReference>
<comment type="caution">
    <text evidence="6">The sequence shown here is derived from an EMBL/GenBank/DDBJ whole genome shotgun (WGS) entry which is preliminary data.</text>
</comment>
<evidence type="ECO:0000256" key="4">
    <source>
        <dbReference type="ARBA" id="ARBA00046271"/>
    </source>
</evidence>
<organism evidence="6 7">
    <name type="scientific">Colletotrichum chlorophyti</name>
    <dbReference type="NCBI Taxonomy" id="708187"/>
    <lineage>
        <taxon>Eukaryota</taxon>
        <taxon>Fungi</taxon>
        <taxon>Dikarya</taxon>
        <taxon>Ascomycota</taxon>
        <taxon>Pezizomycotina</taxon>
        <taxon>Sordariomycetes</taxon>
        <taxon>Hypocreomycetidae</taxon>
        <taxon>Glomerellales</taxon>
        <taxon>Glomerellaceae</taxon>
        <taxon>Colletotrichum</taxon>
    </lineage>
</organism>
<reference evidence="6 7" key="1">
    <citation type="submission" date="2016-11" db="EMBL/GenBank/DDBJ databases">
        <title>Draft Genome Assembly of Colletotrichum chlorophyti a pathogen of herbaceous plants.</title>
        <authorList>
            <person name="Gan P."/>
            <person name="Narusaka M."/>
            <person name="Tsushima A."/>
            <person name="Narusaka Y."/>
            <person name="Takano Y."/>
            <person name="Shirasu K."/>
        </authorList>
    </citation>
    <scope>NUCLEOTIDE SEQUENCE [LARGE SCALE GENOMIC DNA]</scope>
    <source>
        <strain evidence="6 7">NTL11</strain>
    </source>
</reference>
<feature type="compositionally biased region" description="Basic and acidic residues" evidence="5">
    <location>
        <begin position="198"/>
        <end position="219"/>
    </location>
</feature>
<dbReference type="PANTHER" id="PTHR12652">
    <property type="entry name" value="PEROXISOMAL BIOGENESIS FACTOR 11"/>
    <property type="match status" value="1"/>
</dbReference>
<feature type="region of interest" description="Disordered" evidence="5">
    <location>
        <begin position="187"/>
        <end position="219"/>
    </location>
</feature>
<evidence type="ECO:0000313" key="6">
    <source>
        <dbReference type="EMBL" id="OLN85210.1"/>
    </source>
</evidence>
<keyword evidence="3" id="KW-0576">Peroxisome</keyword>
<dbReference type="AlphaFoldDB" id="A0A1Q8RLK2"/>
<gene>
    <name evidence="6" type="ORF">CCHL11_04320</name>
</gene>
<dbReference type="Proteomes" id="UP000186583">
    <property type="component" value="Unassembled WGS sequence"/>
</dbReference>
<evidence type="ECO:0000256" key="5">
    <source>
        <dbReference type="SAM" id="MobiDB-lite"/>
    </source>
</evidence>
<comment type="subcellular location">
    <subcellularLocation>
        <location evidence="4">Peroxisome membrane</location>
    </subcellularLocation>
</comment>
<protein>
    <recommendedName>
        <fullName evidence="8">AoPex11B-like protein</fullName>
    </recommendedName>
</protein>
<dbReference type="InterPro" id="IPR008733">
    <property type="entry name" value="PEX11"/>
</dbReference>
<sequence length="313" mass="34664">MTSFKFDQFVAFGSDSAGLERILRGLQALTAIFTAYPSLLSLFLQTPNPAILEALDPLKGYLNLTRRSIRLFWFLNSFGSSFNLYTSISPQTALPGHKSHAAGLETWLDILKFTLLGLYGGLETVTLPDLMSIPQLAFFGPERTAALNIEAQRFWLLALACGVLANLTRMLKAFAYAPVPQDGHGYGTGEKPAAAQVKDAEEEKKKTKKDVAEETEHGEEKLDWEAERARLRAIVVKRREDRKRWRGEIARKIKTLGRKVISDSLDCLIPGMVLGWVNVQPGTVGVAMLITTVLTGRDIWERCGAEVAAKRAV</sequence>
<dbReference type="GO" id="GO:0005778">
    <property type="term" value="C:peroxisomal membrane"/>
    <property type="evidence" value="ECO:0007669"/>
    <property type="project" value="UniProtKB-SubCell"/>
</dbReference>
<name>A0A1Q8RLK2_9PEZI</name>
<keyword evidence="1" id="KW-0962">Peroxisome biogenesis</keyword>
<accession>A0A1Q8RLK2</accession>
<proteinExistence type="predicted"/>
<dbReference type="OrthoDB" id="3636394at2759"/>
<keyword evidence="7" id="KW-1185">Reference proteome</keyword>
<dbReference type="PANTHER" id="PTHR12652:SF23">
    <property type="entry name" value="MICROBODY (PEROXISOME) PROLIFERATION PROTEIN PEROXIN 11B (EUROFUNG)"/>
    <property type="match status" value="1"/>
</dbReference>
<evidence type="ECO:0000256" key="1">
    <source>
        <dbReference type="ARBA" id="ARBA00022593"/>
    </source>
</evidence>
<evidence type="ECO:0000256" key="2">
    <source>
        <dbReference type="ARBA" id="ARBA00023136"/>
    </source>
</evidence>
<evidence type="ECO:0008006" key="8">
    <source>
        <dbReference type="Google" id="ProtNLM"/>
    </source>
</evidence>
<evidence type="ECO:0000256" key="3">
    <source>
        <dbReference type="ARBA" id="ARBA00023140"/>
    </source>
</evidence>
<evidence type="ECO:0000313" key="7">
    <source>
        <dbReference type="Proteomes" id="UP000186583"/>
    </source>
</evidence>
<dbReference type="Pfam" id="PF05648">
    <property type="entry name" value="PEX11"/>
    <property type="match status" value="1"/>
</dbReference>